<dbReference type="Gene3D" id="3.40.50.880">
    <property type="match status" value="1"/>
</dbReference>
<keyword evidence="2" id="KW-0315">Glutamine amidotransferase</keyword>
<proteinExistence type="predicted"/>
<reference evidence="2" key="1">
    <citation type="journal article" date="2020" name="Stud. Mycol.">
        <title>101 Dothideomycetes genomes: a test case for predicting lifestyles and emergence of pathogens.</title>
        <authorList>
            <person name="Haridas S."/>
            <person name="Albert R."/>
            <person name="Binder M."/>
            <person name="Bloem J."/>
            <person name="Labutti K."/>
            <person name="Salamov A."/>
            <person name="Andreopoulos B."/>
            <person name="Baker S."/>
            <person name="Barry K."/>
            <person name="Bills G."/>
            <person name="Bluhm B."/>
            <person name="Cannon C."/>
            <person name="Castanera R."/>
            <person name="Culley D."/>
            <person name="Daum C."/>
            <person name="Ezra D."/>
            <person name="Gonzalez J."/>
            <person name="Henrissat B."/>
            <person name="Kuo A."/>
            <person name="Liang C."/>
            <person name="Lipzen A."/>
            <person name="Lutzoni F."/>
            <person name="Magnuson J."/>
            <person name="Mondo S."/>
            <person name="Nolan M."/>
            <person name="Ohm R."/>
            <person name="Pangilinan J."/>
            <person name="Park H.-J."/>
            <person name="Ramirez L."/>
            <person name="Alfaro M."/>
            <person name="Sun H."/>
            <person name="Tritt A."/>
            <person name="Yoshinaga Y."/>
            <person name="Zwiers L.-H."/>
            <person name="Turgeon B."/>
            <person name="Goodwin S."/>
            <person name="Spatafora J."/>
            <person name="Crous P."/>
            <person name="Grigoriev I."/>
        </authorList>
    </citation>
    <scope>NUCLEOTIDE SEQUENCE</scope>
    <source>
        <strain evidence="2">CBS 133067</strain>
    </source>
</reference>
<dbReference type="CDD" id="cd03139">
    <property type="entry name" value="GATase1_PfpI_2"/>
    <property type="match status" value="1"/>
</dbReference>
<dbReference type="PANTHER" id="PTHR43130:SF15">
    <property type="entry name" value="THIJ_PFPI FAMILY PROTEIN (AFU_ORTHOLOGUE AFUA_5G14240)"/>
    <property type="match status" value="1"/>
</dbReference>
<gene>
    <name evidence="2" type="ORF">NA57DRAFT_78722</name>
</gene>
<comment type="caution">
    <text evidence="2">The sequence shown here is derived from an EMBL/GenBank/DDBJ whole genome shotgun (WGS) entry which is preliminary data.</text>
</comment>
<dbReference type="OrthoDB" id="543156at2759"/>
<dbReference type="PANTHER" id="PTHR43130">
    <property type="entry name" value="ARAC-FAMILY TRANSCRIPTIONAL REGULATOR"/>
    <property type="match status" value="1"/>
</dbReference>
<dbReference type="InterPro" id="IPR052158">
    <property type="entry name" value="INH-QAR"/>
</dbReference>
<sequence>MAPEPQLPLNFGMLLFPGFQALDVFGPLDCLNILSQSHKMNLSIISQTRGSVSTEPPESTGLNVLQSFNQHVLATHSTDDDAPVDVLLIPGGLGLRAPEAELAPYVEYIKKVGPRCQYIITICTGAPLLAKSGVLDGKRATTNKAAWRFTAWGPKTDWIARARWVQDGNIWTAAGVSAGIDVTLAWIGTVYGEETATAVSNRMEYRRATDSTDDPFSALHDCQDVPAQ</sequence>
<keyword evidence="3" id="KW-1185">Reference proteome</keyword>
<dbReference type="Pfam" id="PF01965">
    <property type="entry name" value="DJ-1_PfpI"/>
    <property type="match status" value="1"/>
</dbReference>
<protein>
    <submittedName>
        <fullName evidence="2">Class I glutamine amidotransferase-like protein</fullName>
    </submittedName>
</protein>
<dbReference type="InterPro" id="IPR029062">
    <property type="entry name" value="Class_I_gatase-like"/>
</dbReference>
<evidence type="ECO:0000313" key="2">
    <source>
        <dbReference type="EMBL" id="KAF2095948.1"/>
    </source>
</evidence>
<evidence type="ECO:0000313" key="3">
    <source>
        <dbReference type="Proteomes" id="UP000799772"/>
    </source>
</evidence>
<organism evidence="2 3">
    <name type="scientific">Rhizodiscina lignyota</name>
    <dbReference type="NCBI Taxonomy" id="1504668"/>
    <lineage>
        <taxon>Eukaryota</taxon>
        <taxon>Fungi</taxon>
        <taxon>Dikarya</taxon>
        <taxon>Ascomycota</taxon>
        <taxon>Pezizomycotina</taxon>
        <taxon>Dothideomycetes</taxon>
        <taxon>Pleosporomycetidae</taxon>
        <taxon>Aulographales</taxon>
        <taxon>Rhizodiscinaceae</taxon>
        <taxon>Rhizodiscina</taxon>
    </lineage>
</organism>
<dbReference type="AlphaFoldDB" id="A0A9P4IAQ1"/>
<feature type="domain" description="DJ-1/PfpI" evidence="1">
    <location>
        <begin position="13"/>
        <end position="185"/>
    </location>
</feature>
<evidence type="ECO:0000259" key="1">
    <source>
        <dbReference type="Pfam" id="PF01965"/>
    </source>
</evidence>
<dbReference type="InterPro" id="IPR002818">
    <property type="entry name" value="DJ-1/PfpI"/>
</dbReference>
<accession>A0A9P4IAQ1</accession>
<name>A0A9P4IAQ1_9PEZI</name>
<dbReference type="SUPFAM" id="SSF52317">
    <property type="entry name" value="Class I glutamine amidotransferase-like"/>
    <property type="match status" value="1"/>
</dbReference>
<dbReference type="EMBL" id="ML978130">
    <property type="protein sequence ID" value="KAF2095948.1"/>
    <property type="molecule type" value="Genomic_DNA"/>
</dbReference>
<dbReference type="Proteomes" id="UP000799772">
    <property type="component" value="Unassembled WGS sequence"/>
</dbReference>